<name>A0A4Q1CDH4_9BACT</name>
<evidence type="ECO:0000256" key="5">
    <source>
        <dbReference type="ARBA" id="ARBA00023163"/>
    </source>
</evidence>
<dbReference type="InterPro" id="IPR015927">
    <property type="entry name" value="Peptidase_S24_S26A/B/C"/>
</dbReference>
<dbReference type="InterPro" id="IPR010982">
    <property type="entry name" value="Lambda_DNA-bd_dom_sf"/>
</dbReference>
<evidence type="ECO:0000256" key="3">
    <source>
        <dbReference type="ARBA" id="ARBA00023015"/>
    </source>
</evidence>
<dbReference type="SMART" id="SM00530">
    <property type="entry name" value="HTH_XRE"/>
    <property type="match status" value="1"/>
</dbReference>
<dbReference type="InterPro" id="IPR019756">
    <property type="entry name" value="Pept_S26A_signal_pept_1_Ser-AS"/>
</dbReference>
<feature type="domain" description="HTH cro/C1-type" evidence="6">
    <location>
        <begin position="8"/>
        <end position="62"/>
    </location>
</feature>
<dbReference type="OrthoDB" id="3831186at2"/>
<reference evidence="7 8" key="1">
    <citation type="submission" date="2019-01" db="EMBL/GenBank/DDBJ databases">
        <title>Lacibacter sp. strain TTM-7.</title>
        <authorList>
            <person name="Chen W.-M."/>
        </authorList>
    </citation>
    <scope>NUCLEOTIDE SEQUENCE [LARGE SCALE GENOMIC DNA]</scope>
    <source>
        <strain evidence="7 8">TTM-7</strain>
    </source>
</reference>
<evidence type="ECO:0000256" key="2">
    <source>
        <dbReference type="ARBA" id="ARBA00022801"/>
    </source>
</evidence>
<gene>
    <name evidence="7" type="ORF">ESA94_19395</name>
</gene>
<dbReference type="CDD" id="cd06529">
    <property type="entry name" value="S24_LexA-like"/>
    <property type="match status" value="1"/>
</dbReference>
<dbReference type="CDD" id="cd00093">
    <property type="entry name" value="HTH_XRE"/>
    <property type="match status" value="1"/>
</dbReference>
<dbReference type="PROSITE" id="PS00501">
    <property type="entry name" value="SPASE_I_1"/>
    <property type="match status" value="1"/>
</dbReference>
<evidence type="ECO:0000259" key="6">
    <source>
        <dbReference type="PROSITE" id="PS50943"/>
    </source>
</evidence>
<dbReference type="InterPro" id="IPR036286">
    <property type="entry name" value="LexA/Signal_pep-like_sf"/>
</dbReference>
<keyword evidence="8" id="KW-1185">Reference proteome</keyword>
<dbReference type="EMBL" id="SDHW01000008">
    <property type="protein sequence ID" value="RXK57693.1"/>
    <property type="molecule type" value="Genomic_DNA"/>
</dbReference>
<comment type="caution">
    <text evidence="7">The sequence shown here is derived from an EMBL/GenBank/DDBJ whole genome shotgun (WGS) entry which is preliminary data.</text>
</comment>
<organism evidence="7 8">
    <name type="scientific">Lacibacter luteus</name>
    <dbReference type="NCBI Taxonomy" id="2508719"/>
    <lineage>
        <taxon>Bacteria</taxon>
        <taxon>Pseudomonadati</taxon>
        <taxon>Bacteroidota</taxon>
        <taxon>Chitinophagia</taxon>
        <taxon>Chitinophagales</taxon>
        <taxon>Chitinophagaceae</taxon>
        <taxon>Lacibacter</taxon>
    </lineage>
</organism>
<dbReference type="AlphaFoldDB" id="A0A4Q1CDH4"/>
<sequence length="300" mass="34320">MDFLAKNLKFLRTSREEKQHETAAGIGFTRSQYNNWELGRSNPTIKDLLKVAKYFNCTISQLVEVDLENVHLSEFQKSQKNTHDVHLNVLPSVLLNTKKANLEEAQHLLNDDGTGKVYSLGMPKVITLDTQGNENVVLVPVKARAGYLNGYSDPKFIEKLPAYRLPGMNNGTYRLFEVGGASMYPTLHDGDNVIGSYVEQLRDVRDDRIYVVVTKTDGVVVKRVLNRLETDGKLILKSDNYKHRDDYPTIVCDPQDILEIWYCVGFISRQMRPPAEMYNRLIDLEGRITLIEDQNRKKLN</sequence>
<evidence type="ECO:0000313" key="8">
    <source>
        <dbReference type="Proteomes" id="UP000290204"/>
    </source>
</evidence>
<keyword evidence="3" id="KW-0805">Transcription regulation</keyword>
<dbReference type="GO" id="GO:0003677">
    <property type="term" value="F:DNA binding"/>
    <property type="evidence" value="ECO:0007669"/>
    <property type="project" value="UniProtKB-KW"/>
</dbReference>
<evidence type="ECO:0000256" key="4">
    <source>
        <dbReference type="ARBA" id="ARBA00023125"/>
    </source>
</evidence>
<keyword evidence="1" id="KW-0645">Protease</keyword>
<dbReference type="Pfam" id="PF00717">
    <property type="entry name" value="Peptidase_S24"/>
    <property type="match status" value="1"/>
</dbReference>
<evidence type="ECO:0000256" key="1">
    <source>
        <dbReference type="ARBA" id="ARBA00022670"/>
    </source>
</evidence>
<dbReference type="PROSITE" id="PS50943">
    <property type="entry name" value="HTH_CROC1"/>
    <property type="match status" value="1"/>
</dbReference>
<keyword evidence="4" id="KW-0238">DNA-binding</keyword>
<dbReference type="GO" id="GO:0016020">
    <property type="term" value="C:membrane"/>
    <property type="evidence" value="ECO:0007669"/>
    <property type="project" value="InterPro"/>
</dbReference>
<dbReference type="Gene3D" id="2.10.109.10">
    <property type="entry name" value="Umud Fragment, subunit A"/>
    <property type="match status" value="1"/>
</dbReference>
<dbReference type="SUPFAM" id="SSF47413">
    <property type="entry name" value="lambda repressor-like DNA-binding domains"/>
    <property type="match status" value="1"/>
</dbReference>
<dbReference type="InterPro" id="IPR039418">
    <property type="entry name" value="LexA-like"/>
</dbReference>
<evidence type="ECO:0000313" key="7">
    <source>
        <dbReference type="EMBL" id="RXK57693.1"/>
    </source>
</evidence>
<accession>A0A4Q1CDH4</accession>
<dbReference type="PANTHER" id="PTHR40661">
    <property type="match status" value="1"/>
</dbReference>
<keyword evidence="5" id="KW-0804">Transcription</keyword>
<protein>
    <submittedName>
        <fullName evidence="7">LexA family transcriptional regulator</fullName>
    </submittedName>
</protein>
<dbReference type="Gene3D" id="1.10.260.40">
    <property type="entry name" value="lambda repressor-like DNA-binding domains"/>
    <property type="match status" value="1"/>
</dbReference>
<dbReference type="GO" id="GO:0006508">
    <property type="term" value="P:proteolysis"/>
    <property type="evidence" value="ECO:0007669"/>
    <property type="project" value="UniProtKB-KW"/>
</dbReference>
<dbReference type="Pfam" id="PF01381">
    <property type="entry name" value="HTH_3"/>
    <property type="match status" value="1"/>
</dbReference>
<dbReference type="Proteomes" id="UP000290204">
    <property type="component" value="Unassembled WGS sequence"/>
</dbReference>
<proteinExistence type="predicted"/>
<keyword evidence="2" id="KW-0378">Hydrolase</keyword>
<dbReference type="SUPFAM" id="SSF51306">
    <property type="entry name" value="LexA/Signal peptidase"/>
    <property type="match status" value="1"/>
</dbReference>
<dbReference type="GO" id="GO:0004252">
    <property type="term" value="F:serine-type endopeptidase activity"/>
    <property type="evidence" value="ECO:0007669"/>
    <property type="project" value="InterPro"/>
</dbReference>
<dbReference type="InterPro" id="IPR001387">
    <property type="entry name" value="Cro/C1-type_HTH"/>
</dbReference>
<dbReference type="PANTHER" id="PTHR40661:SF3">
    <property type="entry name" value="FELS-1 PROPHAGE TRANSCRIPTIONAL REGULATOR"/>
    <property type="match status" value="1"/>
</dbReference>